<dbReference type="EMBL" id="BAABDS010000010">
    <property type="protein sequence ID" value="GAA3703664.1"/>
    <property type="molecule type" value="Genomic_DNA"/>
</dbReference>
<keyword evidence="3" id="KW-1185">Reference proteome</keyword>
<accession>A0ABP7DFN8</accession>
<dbReference type="Proteomes" id="UP001501479">
    <property type="component" value="Unassembled WGS sequence"/>
</dbReference>
<reference evidence="3" key="1">
    <citation type="journal article" date="2019" name="Int. J. Syst. Evol. Microbiol.">
        <title>The Global Catalogue of Microorganisms (GCM) 10K type strain sequencing project: providing services to taxonomists for standard genome sequencing and annotation.</title>
        <authorList>
            <consortium name="The Broad Institute Genomics Platform"/>
            <consortium name="The Broad Institute Genome Sequencing Center for Infectious Disease"/>
            <person name="Wu L."/>
            <person name="Ma J."/>
        </authorList>
    </citation>
    <scope>NUCLEOTIDE SEQUENCE [LARGE SCALE GENOMIC DNA]</scope>
    <source>
        <strain evidence="3">JCM 17329</strain>
    </source>
</reference>
<evidence type="ECO:0000313" key="2">
    <source>
        <dbReference type="EMBL" id="GAA3703664.1"/>
    </source>
</evidence>
<keyword evidence="1" id="KW-0812">Transmembrane</keyword>
<evidence type="ECO:0000256" key="1">
    <source>
        <dbReference type="SAM" id="Phobius"/>
    </source>
</evidence>
<dbReference type="RefSeq" id="WP_344962623.1">
    <property type="nucleotide sequence ID" value="NZ_BAABDS010000010.1"/>
</dbReference>
<keyword evidence="1" id="KW-1133">Transmembrane helix</keyword>
<organism evidence="2 3">
    <name type="scientific">Oceanisphaera sediminis</name>
    <dbReference type="NCBI Taxonomy" id="981381"/>
    <lineage>
        <taxon>Bacteria</taxon>
        <taxon>Pseudomonadati</taxon>
        <taxon>Pseudomonadota</taxon>
        <taxon>Gammaproteobacteria</taxon>
        <taxon>Aeromonadales</taxon>
        <taxon>Aeromonadaceae</taxon>
        <taxon>Oceanisphaera</taxon>
    </lineage>
</organism>
<gene>
    <name evidence="2" type="ORF">GCM10022421_07950</name>
</gene>
<keyword evidence="1" id="KW-0472">Membrane</keyword>
<evidence type="ECO:0000313" key="3">
    <source>
        <dbReference type="Proteomes" id="UP001501479"/>
    </source>
</evidence>
<comment type="caution">
    <text evidence="2">The sequence shown here is derived from an EMBL/GenBank/DDBJ whole genome shotgun (WGS) entry which is preliminary data.</text>
</comment>
<name>A0ABP7DFN8_9GAMM</name>
<evidence type="ECO:0008006" key="4">
    <source>
        <dbReference type="Google" id="ProtNLM"/>
    </source>
</evidence>
<proteinExistence type="predicted"/>
<protein>
    <recommendedName>
        <fullName evidence="4">MSHA biogenesis protein MshP</fullName>
    </recommendedName>
</protein>
<sequence length="126" mass="13124">MRLEGSRQNGSTLLSVLFIILVLAGLMAGLATLSGQSSQKLVYEVLALKSRLAAESVLEQQVFLLLDDIHASAAVPTKVGGCDGDVSVSEPSTAAGVTQVNVIAKGTCNTGQLTVIRNIEVEVIDE</sequence>
<feature type="transmembrane region" description="Helical" evidence="1">
    <location>
        <begin position="12"/>
        <end position="33"/>
    </location>
</feature>